<name>A0ABT0GH46_9GAMM</name>
<keyword evidence="3 7" id="KW-0812">Transmembrane</keyword>
<feature type="domain" description="ABC3 transporter permease C-terminal" evidence="8">
    <location>
        <begin position="693"/>
        <end position="806"/>
    </location>
</feature>
<evidence type="ECO:0000256" key="6">
    <source>
        <dbReference type="ARBA" id="ARBA00038076"/>
    </source>
</evidence>
<keyword evidence="11" id="KW-1185">Reference proteome</keyword>
<sequence>MFSVPLTDLRIALRSLARQPGFLAVAVLTLALGVGSVSAIFSVVNGVLLTPLPYADAERIIRINRVQGAWGGPVSAPALADWTEATSGQLEAIGGFVGATVNLTGDGEPERLAAYQVTPGFWQVMGLAPELGRYFNVEEDRRRERLAVISHELWQRRFGGQEGVVGQSIMLNGESYQVVGVTPARFRYPGATQVYLPTFLDSTGGPRGNNYLMVIGRLREGASMEQLEAALAAVNARLAEEFPANHAELGARLTALPEQLNARVEQPLLVLLGAAGLVLLIACANLANLLLARGSARQRELAVRAALGAGRRALVRAVIADALVIALLGAVLGLLIAALGVPLLLSQMPELLPSHAEVGMQPVVVLGALFAGIATVMLFASVPALRAAATAPAGALQEEGRGGSGGRRRSRARNALVAFEVALSLTLLTGAGLLIESLRQLGKVETGVQTEGVLTAAVVVEGARNEPGEDPVDWYVRHTAILARSLPAILERVRAIPGVQSAGLTDSLPLSGLNNASSDITIIGREPGEGERQPGANWRFVSPSLMSTLGMRMVRGRSLEDADARPGEMFQNVLVNETFVRRYLSDVDPLTQSLQFLGGDEPKRIVGVVNDTRLFGIDREPVAEVYMHHLHATQRQLYLALKVSGEPMDYAEQLRRAVREVAPDVPLFEVRSMDQLVEGTTALRRFNMALMSVFSGIALLLAAIGLYGVIAYSVAERRQEIGIRLSLGAQAGDVLRMVLGQGARMVGLGLLFGIAGALALGRLLASELYGVGAGDPRVLLAVVATLGLVALTACAVPALRAARLDPMLALRHT</sequence>
<feature type="transmembrane region" description="Helical" evidence="7">
    <location>
        <begin position="359"/>
        <end position="380"/>
    </location>
</feature>
<dbReference type="Proteomes" id="UP001431449">
    <property type="component" value="Unassembled WGS sequence"/>
</dbReference>
<dbReference type="RefSeq" id="WP_248207221.1">
    <property type="nucleotide sequence ID" value="NZ_JALNMH010000005.1"/>
</dbReference>
<feature type="transmembrane region" description="Helical" evidence="7">
    <location>
        <begin position="268"/>
        <end position="292"/>
    </location>
</feature>
<feature type="domain" description="ABC3 transporter permease C-terminal" evidence="8">
    <location>
        <begin position="274"/>
        <end position="390"/>
    </location>
</feature>
<dbReference type="InterPro" id="IPR025857">
    <property type="entry name" value="MacB_PCD"/>
</dbReference>
<evidence type="ECO:0000256" key="4">
    <source>
        <dbReference type="ARBA" id="ARBA00022989"/>
    </source>
</evidence>
<dbReference type="InterPro" id="IPR003838">
    <property type="entry name" value="ABC3_permease_C"/>
</dbReference>
<keyword evidence="2" id="KW-1003">Cell membrane</keyword>
<dbReference type="Pfam" id="PF12704">
    <property type="entry name" value="MacB_PCD"/>
    <property type="match status" value="1"/>
</dbReference>
<protein>
    <submittedName>
        <fullName evidence="10">ABC transporter permease</fullName>
    </submittedName>
</protein>
<dbReference type="EMBL" id="JALNMH010000005">
    <property type="protein sequence ID" value="MCK7593534.1"/>
    <property type="molecule type" value="Genomic_DNA"/>
</dbReference>
<accession>A0ABT0GH46</accession>
<organism evidence="10 11">
    <name type="scientific">Pseudomarimonas salicorniae</name>
    <dbReference type="NCBI Taxonomy" id="2933270"/>
    <lineage>
        <taxon>Bacteria</taxon>
        <taxon>Pseudomonadati</taxon>
        <taxon>Pseudomonadota</taxon>
        <taxon>Gammaproteobacteria</taxon>
        <taxon>Lysobacterales</taxon>
        <taxon>Lysobacteraceae</taxon>
        <taxon>Pseudomarimonas</taxon>
    </lineage>
</organism>
<evidence type="ECO:0000259" key="8">
    <source>
        <dbReference type="Pfam" id="PF02687"/>
    </source>
</evidence>
<feature type="transmembrane region" description="Helical" evidence="7">
    <location>
        <begin position="21"/>
        <end position="44"/>
    </location>
</feature>
<dbReference type="InterPro" id="IPR017800">
    <property type="entry name" value="ADOP"/>
</dbReference>
<dbReference type="Pfam" id="PF02687">
    <property type="entry name" value="FtsX"/>
    <property type="match status" value="2"/>
</dbReference>
<evidence type="ECO:0000256" key="7">
    <source>
        <dbReference type="SAM" id="Phobius"/>
    </source>
</evidence>
<feature type="transmembrane region" description="Helical" evidence="7">
    <location>
        <begin position="745"/>
        <end position="765"/>
    </location>
</feature>
<evidence type="ECO:0000313" key="11">
    <source>
        <dbReference type="Proteomes" id="UP001431449"/>
    </source>
</evidence>
<feature type="transmembrane region" description="Helical" evidence="7">
    <location>
        <begin position="415"/>
        <end position="435"/>
    </location>
</feature>
<dbReference type="PANTHER" id="PTHR30572">
    <property type="entry name" value="MEMBRANE COMPONENT OF TRANSPORTER-RELATED"/>
    <property type="match status" value="1"/>
</dbReference>
<dbReference type="NCBIfam" id="TIGR03434">
    <property type="entry name" value="ADOP"/>
    <property type="match status" value="1"/>
</dbReference>
<keyword evidence="4 7" id="KW-1133">Transmembrane helix</keyword>
<feature type="transmembrane region" description="Helical" evidence="7">
    <location>
        <begin position="777"/>
        <end position="799"/>
    </location>
</feature>
<evidence type="ECO:0000313" key="10">
    <source>
        <dbReference type="EMBL" id="MCK7593534.1"/>
    </source>
</evidence>
<gene>
    <name evidence="10" type="ORF">M0G41_07625</name>
</gene>
<evidence type="ECO:0000259" key="9">
    <source>
        <dbReference type="Pfam" id="PF12704"/>
    </source>
</evidence>
<dbReference type="InterPro" id="IPR050250">
    <property type="entry name" value="Macrolide_Exporter_MacB"/>
</dbReference>
<dbReference type="PANTHER" id="PTHR30572:SF4">
    <property type="entry name" value="ABC TRANSPORTER PERMEASE YTRF"/>
    <property type="match status" value="1"/>
</dbReference>
<reference evidence="10" key="1">
    <citation type="submission" date="2022-04" db="EMBL/GenBank/DDBJ databases">
        <title>Lysobacter sp. CAU 1642 isolated from sea sand.</title>
        <authorList>
            <person name="Kim W."/>
        </authorList>
    </citation>
    <scope>NUCLEOTIDE SEQUENCE</scope>
    <source>
        <strain evidence="10">CAU 1642</strain>
    </source>
</reference>
<evidence type="ECO:0000256" key="3">
    <source>
        <dbReference type="ARBA" id="ARBA00022692"/>
    </source>
</evidence>
<comment type="similarity">
    <text evidence="6">Belongs to the ABC-4 integral membrane protein family.</text>
</comment>
<comment type="subcellular location">
    <subcellularLocation>
        <location evidence="1">Cell membrane</location>
        <topology evidence="1">Multi-pass membrane protein</topology>
    </subcellularLocation>
</comment>
<feature type="domain" description="MacB-like periplasmic core" evidence="9">
    <location>
        <begin position="24"/>
        <end position="233"/>
    </location>
</feature>
<proteinExistence type="inferred from homology"/>
<comment type="caution">
    <text evidence="10">The sequence shown here is derived from an EMBL/GenBank/DDBJ whole genome shotgun (WGS) entry which is preliminary data.</text>
</comment>
<feature type="transmembrane region" description="Helical" evidence="7">
    <location>
        <begin position="313"/>
        <end position="339"/>
    </location>
</feature>
<evidence type="ECO:0000256" key="5">
    <source>
        <dbReference type="ARBA" id="ARBA00023136"/>
    </source>
</evidence>
<evidence type="ECO:0000256" key="1">
    <source>
        <dbReference type="ARBA" id="ARBA00004651"/>
    </source>
</evidence>
<evidence type="ECO:0000256" key="2">
    <source>
        <dbReference type="ARBA" id="ARBA00022475"/>
    </source>
</evidence>
<keyword evidence="5 7" id="KW-0472">Membrane</keyword>
<feature type="transmembrane region" description="Helical" evidence="7">
    <location>
        <begin position="688"/>
        <end position="715"/>
    </location>
</feature>